<evidence type="ECO:0000256" key="7">
    <source>
        <dbReference type="SAM" id="SignalP"/>
    </source>
</evidence>
<reference evidence="9" key="1">
    <citation type="submission" date="2024-06" db="EMBL/GenBank/DDBJ databases">
        <authorList>
            <person name="Li T."/>
            <person name="Gao R."/>
        </authorList>
    </citation>
    <scope>NUCLEOTIDE SEQUENCE</scope>
    <source>
        <strain evidence="9">ZPR3</strain>
        <plasmid evidence="9">unnamed4</plasmid>
    </source>
</reference>
<evidence type="ECO:0000313" key="9">
    <source>
        <dbReference type="EMBL" id="XBT97980.1"/>
    </source>
</evidence>
<dbReference type="InterPro" id="IPR028082">
    <property type="entry name" value="Peripla_BP_I"/>
</dbReference>
<dbReference type="CDD" id="cd06354">
    <property type="entry name" value="PBP1_PrnA-like"/>
    <property type="match status" value="1"/>
</dbReference>
<dbReference type="RefSeq" id="WP_349963238.1">
    <property type="nucleotide sequence ID" value="NZ_CP157964.1"/>
</dbReference>
<comment type="similarity">
    <text evidence="2">Belongs to the BMP lipoprotein family.</text>
</comment>
<dbReference type="Gene3D" id="3.40.50.2300">
    <property type="match status" value="2"/>
</dbReference>
<dbReference type="PANTHER" id="PTHR34296:SF2">
    <property type="entry name" value="ABC TRANSPORTER GUANOSINE-BINDING PROTEIN NUPN"/>
    <property type="match status" value="1"/>
</dbReference>
<evidence type="ECO:0000256" key="4">
    <source>
        <dbReference type="ARBA" id="ARBA00022729"/>
    </source>
</evidence>
<organism evidence="9">
    <name type="scientific">Rhizobium sp. ZPR3</name>
    <dbReference type="NCBI Taxonomy" id="3158967"/>
    <lineage>
        <taxon>Bacteria</taxon>
        <taxon>Pseudomonadati</taxon>
        <taxon>Pseudomonadota</taxon>
        <taxon>Alphaproteobacteria</taxon>
        <taxon>Hyphomicrobiales</taxon>
        <taxon>Rhizobiaceae</taxon>
        <taxon>Rhizobium/Agrobacterium group</taxon>
        <taxon>Rhizobium</taxon>
    </lineage>
</organism>
<evidence type="ECO:0000256" key="6">
    <source>
        <dbReference type="ARBA" id="ARBA00023288"/>
    </source>
</evidence>
<feature type="chain" id="PRO_5043672315" evidence="7">
    <location>
        <begin position="24"/>
        <end position="340"/>
    </location>
</feature>
<accession>A0AAU7S663</accession>
<evidence type="ECO:0000256" key="1">
    <source>
        <dbReference type="ARBA" id="ARBA00004193"/>
    </source>
</evidence>
<evidence type="ECO:0000259" key="8">
    <source>
        <dbReference type="Pfam" id="PF02608"/>
    </source>
</evidence>
<dbReference type="SUPFAM" id="SSF53822">
    <property type="entry name" value="Periplasmic binding protein-like I"/>
    <property type="match status" value="1"/>
</dbReference>
<keyword evidence="5" id="KW-0472">Membrane</keyword>
<evidence type="ECO:0000256" key="3">
    <source>
        <dbReference type="ARBA" id="ARBA00022475"/>
    </source>
</evidence>
<keyword evidence="6" id="KW-0449">Lipoprotein</keyword>
<protein>
    <submittedName>
        <fullName evidence="9">BMP family ABC transporter substrate-binding protein</fullName>
    </submittedName>
</protein>
<dbReference type="InterPro" id="IPR003760">
    <property type="entry name" value="PnrA-like"/>
</dbReference>
<proteinExistence type="inferred from homology"/>
<evidence type="ECO:0000256" key="2">
    <source>
        <dbReference type="ARBA" id="ARBA00008610"/>
    </source>
</evidence>
<feature type="signal peptide" evidence="7">
    <location>
        <begin position="1"/>
        <end position="23"/>
    </location>
</feature>
<geneLocation type="plasmid" evidence="9">
    <name>unnamed4</name>
</geneLocation>
<keyword evidence="9" id="KW-0614">Plasmid</keyword>
<evidence type="ECO:0000256" key="5">
    <source>
        <dbReference type="ARBA" id="ARBA00023136"/>
    </source>
</evidence>
<dbReference type="InterPro" id="IPR050957">
    <property type="entry name" value="BMP_lipoprotein"/>
</dbReference>
<dbReference type="Pfam" id="PF02608">
    <property type="entry name" value="Bmp"/>
    <property type="match status" value="1"/>
</dbReference>
<name>A0AAU7S663_9HYPH</name>
<dbReference type="GO" id="GO:0005886">
    <property type="term" value="C:plasma membrane"/>
    <property type="evidence" value="ECO:0007669"/>
    <property type="project" value="UniProtKB-SubCell"/>
</dbReference>
<feature type="domain" description="ABC transporter substrate-binding protein PnrA-like" evidence="8">
    <location>
        <begin position="32"/>
        <end position="339"/>
    </location>
</feature>
<keyword evidence="3" id="KW-1003">Cell membrane</keyword>
<gene>
    <name evidence="9" type="ORF">ABM479_34450</name>
</gene>
<dbReference type="EMBL" id="CP157964">
    <property type="protein sequence ID" value="XBT97980.1"/>
    <property type="molecule type" value="Genomic_DNA"/>
</dbReference>
<dbReference type="PANTHER" id="PTHR34296">
    <property type="entry name" value="TRANSCRIPTIONAL ACTIVATOR PROTEIN MED"/>
    <property type="match status" value="1"/>
</dbReference>
<keyword evidence="4 7" id="KW-0732">Signal</keyword>
<comment type="subcellular location">
    <subcellularLocation>
        <location evidence="1">Cell membrane</location>
        <topology evidence="1">Lipid-anchor</topology>
    </subcellularLocation>
</comment>
<dbReference type="AlphaFoldDB" id="A0AAU7S663"/>
<sequence length="340" mass="36479">MRICNTLAGALLATTVIAMPAFAEKHVTGCELTDTGGVDDRSFNETAWRGMKRAEKELGISAKVVESLSEVDYEPNMTSVLGGKCDVIVTVGFLWGKATEKFAKANPNQKFSIVDYSYNPPLPNIRSQTFATDEAAFLAGYLSAGMTKTGTIGVFGGMNIPPVTIFMDGYVRGIRHYNKVKGAKINVLGWDPDTKQGLFVNNFRSLDDGRTFAQNLYDEGADIVLPVAGTVGLGSAALADELGAEKLKILGVDADMALTNEKFKGVYLTSIMKRMDNTTFEVVKAVKEGTFAGGEQRGSLANGGVDIAPFHDLDKDVPANLKAELADVREQIVSGKLSVK</sequence>